<reference evidence="9" key="1">
    <citation type="submission" date="2020-08" db="EMBL/GenBank/DDBJ databases">
        <title>Multicomponent nature underlies the extraordinary mechanical properties of spider dragline silk.</title>
        <authorList>
            <person name="Kono N."/>
            <person name="Nakamura H."/>
            <person name="Mori M."/>
            <person name="Yoshida Y."/>
            <person name="Ohtoshi R."/>
            <person name="Malay A.D."/>
            <person name="Moran D.A.P."/>
            <person name="Tomita M."/>
            <person name="Numata K."/>
            <person name="Arakawa K."/>
        </authorList>
    </citation>
    <scope>NUCLEOTIDE SEQUENCE</scope>
</reference>
<organism evidence="9 10">
    <name type="scientific">Nephila pilipes</name>
    <name type="common">Giant wood spider</name>
    <name type="synonym">Nephila maculata</name>
    <dbReference type="NCBI Taxonomy" id="299642"/>
    <lineage>
        <taxon>Eukaryota</taxon>
        <taxon>Metazoa</taxon>
        <taxon>Ecdysozoa</taxon>
        <taxon>Arthropoda</taxon>
        <taxon>Chelicerata</taxon>
        <taxon>Arachnida</taxon>
        <taxon>Araneae</taxon>
        <taxon>Araneomorphae</taxon>
        <taxon>Entelegynae</taxon>
        <taxon>Araneoidea</taxon>
        <taxon>Nephilidae</taxon>
        <taxon>Nephila</taxon>
    </lineage>
</organism>
<dbReference type="PROSITE" id="PS50102">
    <property type="entry name" value="RRM"/>
    <property type="match status" value="2"/>
</dbReference>
<dbReference type="InterPro" id="IPR035979">
    <property type="entry name" value="RBD_domain_sf"/>
</dbReference>
<dbReference type="CDD" id="cd12238">
    <property type="entry name" value="RRM1_RBM40_like"/>
    <property type="match status" value="1"/>
</dbReference>
<evidence type="ECO:0000256" key="1">
    <source>
        <dbReference type="ARBA" id="ARBA00004123"/>
    </source>
</evidence>
<evidence type="ECO:0000313" key="10">
    <source>
        <dbReference type="Proteomes" id="UP000887013"/>
    </source>
</evidence>
<dbReference type="Gene3D" id="3.30.70.330">
    <property type="match status" value="2"/>
</dbReference>
<evidence type="ECO:0000256" key="5">
    <source>
        <dbReference type="ARBA" id="ARBA00023242"/>
    </source>
</evidence>
<evidence type="ECO:0000256" key="6">
    <source>
        <dbReference type="PROSITE-ProRule" id="PRU00176"/>
    </source>
</evidence>
<evidence type="ECO:0000256" key="3">
    <source>
        <dbReference type="ARBA" id="ARBA00022737"/>
    </source>
</evidence>
<keyword evidence="4 6" id="KW-0694">RNA-binding</keyword>
<evidence type="ECO:0000259" key="8">
    <source>
        <dbReference type="PROSITE" id="PS50102"/>
    </source>
</evidence>
<proteinExistence type="predicted"/>
<dbReference type="InterPro" id="IPR000504">
    <property type="entry name" value="RRM_dom"/>
</dbReference>
<evidence type="ECO:0000313" key="9">
    <source>
        <dbReference type="EMBL" id="GFT22254.1"/>
    </source>
</evidence>
<feature type="compositionally biased region" description="Basic residues" evidence="7">
    <location>
        <begin position="244"/>
        <end position="256"/>
    </location>
</feature>
<dbReference type="InterPro" id="IPR012677">
    <property type="entry name" value="Nucleotide-bd_a/b_plait_sf"/>
</dbReference>
<evidence type="ECO:0000256" key="4">
    <source>
        <dbReference type="ARBA" id="ARBA00022884"/>
    </source>
</evidence>
<evidence type="ECO:0000256" key="7">
    <source>
        <dbReference type="SAM" id="MobiDB-lite"/>
    </source>
</evidence>
<dbReference type="Pfam" id="PF00076">
    <property type="entry name" value="RRM_1"/>
    <property type="match status" value="2"/>
</dbReference>
<accession>A0A8X6NLM2</accession>
<keyword evidence="3" id="KW-0677">Repeat</keyword>
<keyword evidence="10" id="KW-1185">Reference proteome</keyword>
<evidence type="ECO:0000256" key="2">
    <source>
        <dbReference type="ARBA" id="ARBA00020364"/>
    </source>
</evidence>
<dbReference type="EMBL" id="BMAW01059683">
    <property type="protein sequence ID" value="GFT22254.1"/>
    <property type="molecule type" value="Genomic_DNA"/>
</dbReference>
<dbReference type="GO" id="GO:0000398">
    <property type="term" value="P:mRNA splicing, via spliceosome"/>
    <property type="evidence" value="ECO:0007669"/>
    <property type="project" value="TreeGrafter"/>
</dbReference>
<comment type="subcellular location">
    <subcellularLocation>
        <location evidence="1">Nucleus</location>
    </subcellularLocation>
</comment>
<feature type="compositionally biased region" description="Acidic residues" evidence="7">
    <location>
        <begin position="212"/>
        <end position="228"/>
    </location>
</feature>
<protein>
    <recommendedName>
        <fullName evidence="2">RNA-binding region-containing protein 3</fullName>
    </recommendedName>
</protein>
<dbReference type="AlphaFoldDB" id="A0A8X6NLM2"/>
<gene>
    <name evidence="9" type="primary">Rnpc3</name>
    <name evidence="9" type="ORF">NPIL_130111</name>
</gene>
<dbReference type="GO" id="GO:0097157">
    <property type="term" value="F:pre-mRNA intronic binding"/>
    <property type="evidence" value="ECO:0007669"/>
    <property type="project" value="TreeGrafter"/>
</dbReference>
<dbReference type="OrthoDB" id="448399at2759"/>
<dbReference type="Proteomes" id="UP000887013">
    <property type="component" value="Unassembled WGS sequence"/>
</dbReference>
<feature type="domain" description="RRM" evidence="8">
    <location>
        <begin position="374"/>
        <end position="457"/>
    </location>
</feature>
<dbReference type="SMART" id="SM00360">
    <property type="entry name" value="RRM"/>
    <property type="match status" value="2"/>
</dbReference>
<dbReference type="SUPFAM" id="SSF54928">
    <property type="entry name" value="RNA-binding domain, RBD"/>
    <property type="match status" value="2"/>
</dbReference>
<comment type="caution">
    <text evidence="9">The sequence shown here is derived from an EMBL/GenBank/DDBJ whole genome shotgun (WGS) entry which is preliminary data.</text>
</comment>
<dbReference type="FunFam" id="3.30.70.330:FF:000207">
    <property type="entry name" value="RNA-binding region (RNP1, RRM)-containing 3"/>
    <property type="match status" value="1"/>
</dbReference>
<feature type="domain" description="RRM" evidence="8">
    <location>
        <begin position="5"/>
        <end position="80"/>
    </location>
</feature>
<dbReference type="GO" id="GO:0030626">
    <property type="term" value="F:U12 snRNA binding"/>
    <property type="evidence" value="ECO:0007669"/>
    <property type="project" value="TreeGrafter"/>
</dbReference>
<sequence length="469" mass="53753">MLESTTLFIKHLPAELNAADREELLKLVGAVKVRVMPDDGRMKYCAFATFSNHEDAKYAMSLLHQREILNRQLVVEFSKEQHENLIPHLSDYSRFKNHTSKENVTKSSDKEVLRLDMEEFSRNLHGVVPALGLDYLPSPLLKYKYPPPTPTIIQNISHTLASVPKFYTQVLHLMNKMNLPAPFGPLTPAPPLAPDIPSQENVILEGDSYEVENMDVSSEEESEYESEPDSEKPKMLEKIIPQKRVGKKPKQRKKKQKLSDFIPLQSSSSIRQRTEPSEVFESQPLSQKKISMKNIEKITPIEATTSFESAGGFGAIEPSKTSDDNHDYKLESGEDCWSNSEFITLEELRSKRISPKEMKTMSIFRNFSPGEPTFRLYIKNLAKQVVEKDLRYVFGRFIDQNSEQDRNMFDIRLMKEGRMKGQAFVTLANERQAIEAVKETNGFVLHTKPLVVQFARSAKPKEEEKKEKK</sequence>
<name>A0A8X6NLM2_NEPPI</name>
<dbReference type="PANTHER" id="PTHR16105:SF0">
    <property type="entry name" value="RNA-BINDING REGION-CONTAINING PROTEIN 3"/>
    <property type="match status" value="1"/>
</dbReference>
<feature type="region of interest" description="Disordered" evidence="7">
    <location>
        <begin position="212"/>
        <end position="285"/>
    </location>
</feature>
<dbReference type="Gene3D" id="6.10.250.610">
    <property type="match status" value="1"/>
</dbReference>
<dbReference type="InterPro" id="IPR045164">
    <property type="entry name" value="RBM41/RNPC3"/>
</dbReference>
<dbReference type="CDD" id="cd12239">
    <property type="entry name" value="RRM2_RBM40_like"/>
    <property type="match status" value="1"/>
</dbReference>
<dbReference type="PANTHER" id="PTHR16105">
    <property type="entry name" value="RNA-BINDING REGION-CONTAINING PROTEIN 3"/>
    <property type="match status" value="1"/>
</dbReference>
<dbReference type="InterPro" id="IPR034147">
    <property type="entry name" value="RBM40_RRM1"/>
</dbReference>
<dbReference type="GO" id="GO:0005689">
    <property type="term" value="C:U12-type spliceosomal complex"/>
    <property type="evidence" value="ECO:0007669"/>
    <property type="project" value="TreeGrafter"/>
</dbReference>
<keyword evidence="5" id="KW-0539">Nucleus</keyword>